<sequence>MLQCLVLTVDRPLPEGVADLLFLCNHEASGSEMSPPNTAYGVGTVLALAYERLMDGTVVATQAGINLLLRDHLAAVYNAEPQDRLAATRQFKDDLERLSCRSTGVGPGKGAPGGRIAGEVRAMAQCRSPGLDGLPVQYSVARRLLGCWCPLTRDSSEVQAQRFSTALREAQIVMLPKPDRAPMDLSSCRPLSMGVDTKVLAKATRLGRDVTHLVLENQCGFMPSRETR</sequence>
<dbReference type="AlphaFoldDB" id="A0AAV7M5Y5"/>
<evidence type="ECO:0008006" key="3">
    <source>
        <dbReference type="Google" id="ProtNLM"/>
    </source>
</evidence>
<dbReference type="Proteomes" id="UP001066276">
    <property type="component" value="Chromosome 10"/>
</dbReference>
<comment type="caution">
    <text evidence="1">The sequence shown here is derived from an EMBL/GenBank/DDBJ whole genome shotgun (WGS) entry which is preliminary data.</text>
</comment>
<accession>A0AAV7M5Y5</accession>
<organism evidence="1 2">
    <name type="scientific">Pleurodeles waltl</name>
    <name type="common">Iberian ribbed newt</name>
    <dbReference type="NCBI Taxonomy" id="8319"/>
    <lineage>
        <taxon>Eukaryota</taxon>
        <taxon>Metazoa</taxon>
        <taxon>Chordata</taxon>
        <taxon>Craniata</taxon>
        <taxon>Vertebrata</taxon>
        <taxon>Euteleostomi</taxon>
        <taxon>Amphibia</taxon>
        <taxon>Batrachia</taxon>
        <taxon>Caudata</taxon>
        <taxon>Salamandroidea</taxon>
        <taxon>Salamandridae</taxon>
        <taxon>Pleurodelinae</taxon>
        <taxon>Pleurodeles</taxon>
    </lineage>
</organism>
<keyword evidence="2" id="KW-1185">Reference proteome</keyword>
<name>A0AAV7M5Y5_PLEWA</name>
<gene>
    <name evidence="1" type="ORF">NDU88_003038</name>
</gene>
<proteinExistence type="predicted"/>
<evidence type="ECO:0000313" key="2">
    <source>
        <dbReference type="Proteomes" id="UP001066276"/>
    </source>
</evidence>
<evidence type="ECO:0000313" key="1">
    <source>
        <dbReference type="EMBL" id="KAJ1097922.1"/>
    </source>
</evidence>
<dbReference type="EMBL" id="JANPWB010000014">
    <property type="protein sequence ID" value="KAJ1097922.1"/>
    <property type="molecule type" value="Genomic_DNA"/>
</dbReference>
<reference evidence="1" key="1">
    <citation type="journal article" date="2022" name="bioRxiv">
        <title>Sequencing and chromosome-scale assembly of the giantPleurodeles waltlgenome.</title>
        <authorList>
            <person name="Brown T."/>
            <person name="Elewa A."/>
            <person name="Iarovenko S."/>
            <person name="Subramanian E."/>
            <person name="Araus A.J."/>
            <person name="Petzold A."/>
            <person name="Susuki M."/>
            <person name="Suzuki K.-i.T."/>
            <person name="Hayashi T."/>
            <person name="Toyoda A."/>
            <person name="Oliveira C."/>
            <person name="Osipova E."/>
            <person name="Leigh N.D."/>
            <person name="Simon A."/>
            <person name="Yun M.H."/>
        </authorList>
    </citation>
    <scope>NUCLEOTIDE SEQUENCE</scope>
    <source>
        <strain evidence="1">20211129_DDA</strain>
        <tissue evidence="1">Liver</tissue>
    </source>
</reference>
<protein>
    <recommendedName>
        <fullName evidence="3">Reverse transcriptase domain-containing protein</fullName>
    </recommendedName>
</protein>